<dbReference type="SUPFAM" id="SSF52540">
    <property type="entry name" value="P-loop containing nucleoside triphosphate hydrolases"/>
    <property type="match status" value="1"/>
</dbReference>
<dbReference type="Gene3D" id="3.40.50.300">
    <property type="entry name" value="P-loop containing nucleotide triphosphate hydrolases"/>
    <property type="match status" value="1"/>
</dbReference>
<dbReference type="CDD" id="cd18785">
    <property type="entry name" value="SF2_C"/>
    <property type="match status" value="1"/>
</dbReference>
<dbReference type="EMBL" id="VSSQ01041112">
    <property type="protein sequence ID" value="MPM94489.1"/>
    <property type="molecule type" value="Genomic_DNA"/>
</dbReference>
<dbReference type="AlphaFoldDB" id="A0A645DYZ8"/>
<protein>
    <recommendedName>
        <fullName evidence="2">Helicase C-terminal domain-containing protein</fullName>
    </recommendedName>
</protein>
<evidence type="ECO:0000313" key="1">
    <source>
        <dbReference type="EMBL" id="MPM94489.1"/>
    </source>
</evidence>
<evidence type="ECO:0008006" key="2">
    <source>
        <dbReference type="Google" id="ProtNLM"/>
    </source>
</evidence>
<organism evidence="1">
    <name type="scientific">bioreactor metagenome</name>
    <dbReference type="NCBI Taxonomy" id="1076179"/>
    <lineage>
        <taxon>unclassified sequences</taxon>
        <taxon>metagenomes</taxon>
        <taxon>ecological metagenomes</taxon>
    </lineage>
</organism>
<name>A0A645DYZ8_9ZZZZ</name>
<accession>A0A645DYZ8</accession>
<comment type="caution">
    <text evidence="1">The sequence shown here is derived from an EMBL/GenBank/DDBJ whole genome shotgun (WGS) entry which is preliminary data.</text>
</comment>
<sequence>MTGSQSAKTKRQVQAYLDTAKDESKPVLILSTGKYIGEGFDFPQLDTLFLASPIAWKGNVIQYAGRVSRAHEGKTEIQVFDYVDFRIPVFVRMFGKRVNAYKKLGLPVSQYGSQMREQVIYTPSTYRDVLKKDLEQEKGEIVFSIPYFVDHALRARLPFLTSLAALNPKVSMIIRARNTSRTIQMLRRIGIAVQATEEEIANFITIGERVVWYGSIHLFGKIQSDDTLLRLEDPTYVADFRNIRENDEDLPLFES</sequence>
<gene>
    <name evidence="1" type="ORF">SDC9_141635</name>
</gene>
<proteinExistence type="predicted"/>
<reference evidence="1" key="1">
    <citation type="submission" date="2019-08" db="EMBL/GenBank/DDBJ databases">
        <authorList>
            <person name="Kucharzyk K."/>
            <person name="Murdoch R.W."/>
            <person name="Higgins S."/>
            <person name="Loffler F."/>
        </authorList>
    </citation>
    <scope>NUCLEOTIDE SEQUENCE</scope>
</reference>
<dbReference type="InterPro" id="IPR027417">
    <property type="entry name" value="P-loop_NTPase"/>
</dbReference>